<dbReference type="EMBL" id="CP042306">
    <property type="protein sequence ID" value="QDZ08647.1"/>
    <property type="molecule type" value="Genomic_DNA"/>
</dbReference>
<dbReference type="GO" id="GO:0005829">
    <property type="term" value="C:cytosol"/>
    <property type="evidence" value="ECO:0007669"/>
    <property type="project" value="TreeGrafter"/>
</dbReference>
<dbReference type="Gene3D" id="3.40.50.300">
    <property type="entry name" value="P-loop containing nucleotide triphosphate hydrolases"/>
    <property type="match status" value="1"/>
</dbReference>
<dbReference type="AlphaFoldDB" id="A0A5B8LK70"/>
<dbReference type="GO" id="GO:0009898">
    <property type="term" value="C:cytoplasmic side of plasma membrane"/>
    <property type="evidence" value="ECO:0007669"/>
    <property type="project" value="TreeGrafter"/>
</dbReference>
<evidence type="ECO:0000313" key="2">
    <source>
        <dbReference type="Proteomes" id="UP000315673"/>
    </source>
</evidence>
<dbReference type="KEGG" id="spai:FPZ24_15210"/>
<dbReference type="PANTHER" id="PTHR43384:SF13">
    <property type="entry name" value="SLR0110 PROTEIN"/>
    <property type="match status" value="1"/>
</dbReference>
<dbReference type="Gene3D" id="3.40.50.2300">
    <property type="match status" value="1"/>
</dbReference>
<dbReference type="PANTHER" id="PTHR43384">
    <property type="entry name" value="SEPTUM SITE-DETERMINING PROTEIN MIND HOMOLOG, CHLOROPLASTIC-RELATED"/>
    <property type="match status" value="1"/>
</dbReference>
<dbReference type="SUPFAM" id="SSF52540">
    <property type="entry name" value="P-loop containing nucleoside triphosphate hydrolases"/>
    <property type="match status" value="1"/>
</dbReference>
<dbReference type="InterPro" id="IPR050625">
    <property type="entry name" value="ParA/MinD_ATPase"/>
</dbReference>
<dbReference type="GO" id="GO:0005524">
    <property type="term" value="F:ATP binding"/>
    <property type="evidence" value="ECO:0007669"/>
    <property type="project" value="TreeGrafter"/>
</dbReference>
<protein>
    <submittedName>
        <fullName evidence="1">Pilus assembly protein CpaE</fullName>
    </submittedName>
</protein>
<dbReference type="OrthoDB" id="9783172at2"/>
<name>A0A5B8LK70_9SPHN</name>
<sequence length="399" mass="42767">MELDLGEFPTTGWMIKRSDAMIELVLSHDEIMAGEFGESVIAGMAIDTNELGAEADIPAEIVKRARVLIVEVKPESAASLRRLTRLHTENRALSIIAAVRDPSIAAMQALLRAGISDVVALPLARRDVEAALDRIRGELEQTAAATAAKGKTVSIIKSVGGVGATALLTQAAALYARRESDRGRTTCLFDLDLQGGNAATHLGLGSDLTVSDLLDAGKRLDPAVLASVATEHSSGLNLFAAPTELMPTDAVGTDQICDIVHLASTQYGTVFLDLPSDWTNWSLSLVAQSDIVFLVIELSIASLRQAQRQLALLVKLGVNPDAVQVVVNRVEKQMFKQINLRDASETIGRPIGLRVISDFALMNTALNRGTMIGEIKNKSAIGRDLEKILDAIDMLFERG</sequence>
<gene>
    <name evidence="1" type="ORF">FPZ24_15210</name>
</gene>
<accession>A0A5B8LK70</accession>
<dbReference type="GO" id="GO:0051782">
    <property type="term" value="P:negative regulation of cell division"/>
    <property type="evidence" value="ECO:0007669"/>
    <property type="project" value="TreeGrafter"/>
</dbReference>
<dbReference type="Proteomes" id="UP000315673">
    <property type="component" value="Chromosome"/>
</dbReference>
<evidence type="ECO:0000313" key="1">
    <source>
        <dbReference type="EMBL" id="QDZ08647.1"/>
    </source>
</evidence>
<reference evidence="1 2" key="1">
    <citation type="submission" date="2019-07" db="EMBL/GenBank/DDBJ databases">
        <title>Full genome sequence of Sphingomonas sp. 4R-6-7(HKS19).</title>
        <authorList>
            <person name="Im W.-T."/>
        </authorList>
    </citation>
    <scope>NUCLEOTIDE SEQUENCE [LARGE SCALE GENOMIC DNA]</scope>
    <source>
        <strain evidence="1 2">HKS19</strain>
    </source>
</reference>
<dbReference type="InterPro" id="IPR027417">
    <property type="entry name" value="P-loop_NTPase"/>
</dbReference>
<organism evidence="1 2">
    <name type="scientific">Sphingomonas panacisoli</name>
    <dbReference type="NCBI Taxonomy" id="1813879"/>
    <lineage>
        <taxon>Bacteria</taxon>
        <taxon>Pseudomonadati</taxon>
        <taxon>Pseudomonadota</taxon>
        <taxon>Alphaproteobacteria</taxon>
        <taxon>Sphingomonadales</taxon>
        <taxon>Sphingomonadaceae</taxon>
        <taxon>Sphingomonas</taxon>
    </lineage>
</organism>
<dbReference type="RefSeq" id="WP_146573385.1">
    <property type="nucleotide sequence ID" value="NZ_CP042306.1"/>
</dbReference>
<dbReference type="GO" id="GO:0016887">
    <property type="term" value="F:ATP hydrolysis activity"/>
    <property type="evidence" value="ECO:0007669"/>
    <property type="project" value="TreeGrafter"/>
</dbReference>
<proteinExistence type="predicted"/>
<keyword evidence="2" id="KW-1185">Reference proteome</keyword>